<dbReference type="SUPFAM" id="SSF51182">
    <property type="entry name" value="RmlC-like cupins"/>
    <property type="match status" value="1"/>
</dbReference>
<evidence type="ECO:0000259" key="1">
    <source>
        <dbReference type="Pfam" id="PF07883"/>
    </source>
</evidence>
<proteinExistence type="predicted"/>
<dbReference type="AlphaFoldDB" id="A0A383EA73"/>
<dbReference type="CDD" id="cd02214">
    <property type="entry name" value="cupin_MJ1618"/>
    <property type="match status" value="1"/>
</dbReference>
<organism evidence="2">
    <name type="scientific">marine metagenome</name>
    <dbReference type="NCBI Taxonomy" id="408172"/>
    <lineage>
        <taxon>unclassified sequences</taxon>
        <taxon>metagenomes</taxon>
        <taxon>ecological metagenomes</taxon>
    </lineage>
</organism>
<reference evidence="2" key="1">
    <citation type="submission" date="2018-05" db="EMBL/GenBank/DDBJ databases">
        <authorList>
            <person name="Lanie J.A."/>
            <person name="Ng W.-L."/>
            <person name="Kazmierczak K.M."/>
            <person name="Andrzejewski T.M."/>
            <person name="Davidsen T.M."/>
            <person name="Wayne K.J."/>
            <person name="Tettelin H."/>
            <person name="Glass J.I."/>
            <person name="Rusch D."/>
            <person name="Podicherti R."/>
            <person name="Tsui H.-C.T."/>
            <person name="Winkler M.E."/>
        </authorList>
    </citation>
    <scope>NUCLEOTIDE SEQUENCE</scope>
</reference>
<dbReference type="Pfam" id="PF07883">
    <property type="entry name" value="Cupin_2"/>
    <property type="match status" value="1"/>
</dbReference>
<evidence type="ECO:0000313" key="2">
    <source>
        <dbReference type="EMBL" id="SVE53509.1"/>
    </source>
</evidence>
<dbReference type="InterPro" id="IPR014710">
    <property type="entry name" value="RmlC-like_jellyroll"/>
</dbReference>
<accession>A0A383EA73</accession>
<sequence>MFIKRLDDCVEIIANDGCRLKELLHSDRDDVELPYSLAYARVEAGKGTHPHKLAAQDEVYTILSGAGVMHIGEEREEVGAGDTIVIPAGAEQWIENTSEGELVFTALVSPPWREEDDLLT</sequence>
<feature type="domain" description="Cupin type-2" evidence="1">
    <location>
        <begin position="41"/>
        <end position="106"/>
    </location>
</feature>
<dbReference type="EMBL" id="UINC01224057">
    <property type="protein sequence ID" value="SVE53509.1"/>
    <property type="molecule type" value="Genomic_DNA"/>
</dbReference>
<protein>
    <recommendedName>
        <fullName evidence="1">Cupin type-2 domain-containing protein</fullName>
    </recommendedName>
</protein>
<dbReference type="InterPro" id="IPR013096">
    <property type="entry name" value="Cupin_2"/>
</dbReference>
<dbReference type="InterPro" id="IPR011051">
    <property type="entry name" value="RmlC_Cupin_sf"/>
</dbReference>
<gene>
    <name evidence="2" type="ORF">METZ01_LOCUS506363</name>
</gene>
<name>A0A383EA73_9ZZZZ</name>
<dbReference type="InterPro" id="IPR052044">
    <property type="entry name" value="PKS_Associated_Protein"/>
</dbReference>
<dbReference type="PANTHER" id="PTHR36114">
    <property type="entry name" value="16.7 KDA PROTEIN IN WHIE LOCUS"/>
    <property type="match status" value="1"/>
</dbReference>
<dbReference type="Gene3D" id="2.60.120.10">
    <property type="entry name" value="Jelly Rolls"/>
    <property type="match status" value="1"/>
</dbReference>
<dbReference type="PANTHER" id="PTHR36114:SF1">
    <property type="entry name" value="16.7 KDA PROTEIN IN WHIE LOCUS"/>
    <property type="match status" value="1"/>
</dbReference>